<gene>
    <name evidence="2" type="ORF">K469DRAFT_694085</name>
</gene>
<accession>A0A6A6DMD4</accession>
<proteinExistence type="predicted"/>
<reference evidence="2" key="1">
    <citation type="journal article" date="2020" name="Stud. Mycol.">
        <title>101 Dothideomycetes genomes: a test case for predicting lifestyles and emergence of pathogens.</title>
        <authorList>
            <person name="Haridas S."/>
            <person name="Albert R."/>
            <person name="Binder M."/>
            <person name="Bloem J."/>
            <person name="Labutti K."/>
            <person name="Salamov A."/>
            <person name="Andreopoulos B."/>
            <person name="Baker S."/>
            <person name="Barry K."/>
            <person name="Bills G."/>
            <person name="Bluhm B."/>
            <person name="Cannon C."/>
            <person name="Castanera R."/>
            <person name="Culley D."/>
            <person name="Daum C."/>
            <person name="Ezra D."/>
            <person name="Gonzalez J."/>
            <person name="Henrissat B."/>
            <person name="Kuo A."/>
            <person name="Liang C."/>
            <person name="Lipzen A."/>
            <person name="Lutzoni F."/>
            <person name="Magnuson J."/>
            <person name="Mondo S."/>
            <person name="Nolan M."/>
            <person name="Ohm R."/>
            <person name="Pangilinan J."/>
            <person name="Park H.-J."/>
            <person name="Ramirez L."/>
            <person name="Alfaro M."/>
            <person name="Sun H."/>
            <person name="Tritt A."/>
            <person name="Yoshinaga Y."/>
            <person name="Zwiers L.-H."/>
            <person name="Turgeon B."/>
            <person name="Goodwin S."/>
            <person name="Spatafora J."/>
            <person name="Crous P."/>
            <person name="Grigoriev I."/>
        </authorList>
    </citation>
    <scope>NUCLEOTIDE SEQUENCE</scope>
    <source>
        <strain evidence="2">CBS 207.26</strain>
    </source>
</reference>
<dbReference type="AlphaFoldDB" id="A0A6A6DMD4"/>
<feature type="signal peptide" evidence="1">
    <location>
        <begin position="1"/>
        <end position="19"/>
    </location>
</feature>
<evidence type="ECO:0000313" key="3">
    <source>
        <dbReference type="Proteomes" id="UP000800200"/>
    </source>
</evidence>
<name>A0A6A6DMD4_9PEZI</name>
<organism evidence="2 3">
    <name type="scientific">Zopfia rhizophila CBS 207.26</name>
    <dbReference type="NCBI Taxonomy" id="1314779"/>
    <lineage>
        <taxon>Eukaryota</taxon>
        <taxon>Fungi</taxon>
        <taxon>Dikarya</taxon>
        <taxon>Ascomycota</taxon>
        <taxon>Pezizomycotina</taxon>
        <taxon>Dothideomycetes</taxon>
        <taxon>Dothideomycetes incertae sedis</taxon>
        <taxon>Zopfiaceae</taxon>
        <taxon>Zopfia</taxon>
    </lineage>
</organism>
<sequence length="144" mass="15862">MHFSIYSLSVFAVCELATALLGTTYEFPSGNLELERRSNAYTVKGPVGGVQLCRLPNFENCAPLFSALECVNMEAASGDRHISSLRPTTGTTCVYSKWKDCDQVRKDGGLHSDHGWTDPSMIGFNDTIRSVKCWATSRWGKTTS</sequence>
<keyword evidence="1" id="KW-0732">Signal</keyword>
<dbReference type="EMBL" id="ML994667">
    <property type="protein sequence ID" value="KAF2179389.1"/>
    <property type="molecule type" value="Genomic_DNA"/>
</dbReference>
<keyword evidence="3" id="KW-1185">Reference proteome</keyword>
<protein>
    <submittedName>
        <fullName evidence="2">Uncharacterized protein</fullName>
    </submittedName>
</protein>
<dbReference type="Proteomes" id="UP000800200">
    <property type="component" value="Unassembled WGS sequence"/>
</dbReference>
<feature type="chain" id="PRO_5025564765" evidence="1">
    <location>
        <begin position="20"/>
        <end position="144"/>
    </location>
</feature>
<evidence type="ECO:0000256" key="1">
    <source>
        <dbReference type="SAM" id="SignalP"/>
    </source>
</evidence>
<evidence type="ECO:0000313" key="2">
    <source>
        <dbReference type="EMBL" id="KAF2179389.1"/>
    </source>
</evidence>